<dbReference type="InterPro" id="IPR009057">
    <property type="entry name" value="Homeodomain-like_sf"/>
</dbReference>
<comment type="caution">
    <text evidence="6">The sequence shown here is derived from an EMBL/GenBank/DDBJ whole genome shotgun (WGS) entry which is preliminary data.</text>
</comment>
<evidence type="ECO:0000313" key="7">
    <source>
        <dbReference type="Proteomes" id="UP000481583"/>
    </source>
</evidence>
<dbReference type="Gene3D" id="1.10.10.60">
    <property type="entry name" value="Homeodomain-like"/>
    <property type="match status" value="1"/>
</dbReference>
<dbReference type="RefSeq" id="WP_165233327.1">
    <property type="nucleotide sequence ID" value="NZ_JAAKZV010000017.1"/>
</dbReference>
<evidence type="ECO:0000313" key="6">
    <source>
        <dbReference type="EMBL" id="NGN63614.1"/>
    </source>
</evidence>
<accession>A0A6G4TUQ4</accession>
<evidence type="ECO:0000256" key="1">
    <source>
        <dbReference type="ARBA" id="ARBA00023015"/>
    </source>
</evidence>
<dbReference type="PROSITE" id="PS50977">
    <property type="entry name" value="HTH_TETR_2"/>
    <property type="match status" value="1"/>
</dbReference>
<dbReference type="SUPFAM" id="SSF48498">
    <property type="entry name" value="Tetracyclin repressor-like, C-terminal domain"/>
    <property type="match status" value="1"/>
</dbReference>
<keyword evidence="1" id="KW-0805">Transcription regulation</keyword>
<feature type="domain" description="HTH tetR-type" evidence="5">
    <location>
        <begin position="15"/>
        <end position="75"/>
    </location>
</feature>
<dbReference type="InterPro" id="IPR011075">
    <property type="entry name" value="TetR_C"/>
</dbReference>
<dbReference type="PANTHER" id="PTHR30055:SF149">
    <property type="entry name" value="TETR-FAMILY TRANSCRIPTIONAL REGULATOR"/>
    <property type="match status" value="1"/>
</dbReference>
<dbReference type="Proteomes" id="UP000481583">
    <property type="component" value="Unassembled WGS sequence"/>
</dbReference>
<proteinExistence type="predicted"/>
<dbReference type="SUPFAM" id="SSF46689">
    <property type="entry name" value="Homeodomain-like"/>
    <property type="match status" value="1"/>
</dbReference>
<name>A0A6G4TUQ4_9ACTN</name>
<gene>
    <name evidence="6" type="ORF">G5C51_06795</name>
</gene>
<dbReference type="Pfam" id="PF00440">
    <property type="entry name" value="TetR_N"/>
    <property type="match status" value="1"/>
</dbReference>
<evidence type="ECO:0000259" key="5">
    <source>
        <dbReference type="PROSITE" id="PS50977"/>
    </source>
</evidence>
<dbReference type="InterPro" id="IPR036271">
    <property type="entry name" value="Tet_transcr_reg_TetR-rel_C_sf"/>
</dbReference>
<sequence length="197" mass="22278">MAITQEPVRRSRLSSEREHELFEAVLDLLRESGYESLTMDAIAARTHASKATLYRQWKGKPQLVATALKHAKPHRWEDCDTGSLRGDLHELYRCGVDDADRDRSLMRGLAQAVHSHPELHEALRELLIHPEMQKLEAVVQRAVDRGEIASDAPARDFLVHMLMGAVTARDLIEDEPVDLDYLIRYTDAVVLPALRAA</sequence>
<dbReference type="GO" id="GO:0003700">
    <property type="term" value="F:DNA-binding transcription factor activity"/>
    <property type="evidence" value="ECO:0007669"/>
    <property type="project" value="TreeGrafter"/>
</dbReference>
<evidence type="ECO:0000256" key="3">
    <source>
        <dbReference type="ARBA" id="ARBA00023163"/>
    </source>
</evidence>
<dbReference type="PRINTS" id="PR00455">
    <property type="entry name" value="HTHTETR"/>
</dbReference>
<dbReference type="Pfam" id="PF16859">
    <property type="entry name" value="TetR_C_11"/>
    <property type="match status" value="1"/>
</dbReference>
<dbReference type="InterPro" id="IPR050109">
    <property type="entry name" value="HTH-type_TetR-like_transc_reg"/>
</dbReference>
<dbReference type="PANTHER" id="PTHR30055">
    <property type="entry name" value="HTH-TYPE TRANSCRIPTIONAL REGULATOR RUTR"/>
    <property type="match status" value="1"/>
</dbReference>
<reference evidence="6 7" key="1">
    <citation type="submission" date="2020-02" db="EMBL/GenBank/DDBJ databases">
        <title>Whole-genome analyses of novel actinobacteria.</title>
        <authorList>
            <person name="Sahin N."/>
        </authorList>
    </citation>
    <scope>NUCLEOTIDE SEQUENCE [LARGE SCALE GENOMIC DNA]</scope>
    <source>
        <strain evidence="6 7">A7024</strain>
    </source>
</reference>
<keyword evidence="7" id="KW-1185">Reference proteome</keyword>
<feature type="DNA-binding region" description="H-T-H motif" evidence="4">
    <location>
        <begin position="38"/>
        <end position="57"/>
    </location>
</feature>
<evidence type="ECO:0000256" key="2">
    <source>
        <dbReference type="ARBA" id="ARBA00023125"/>
    </source>
</evidence>
<dbReference type="GO" id="GO:0000976">
    <property type="term" value="F:transcription cis-regulatory region binding"/>
    <property type="evidence" value="ECO:0007669"/>
    <property type="project" value="TreeGrafter"/>
</dbReference>
<protein>
    <submittedName>
        <fullName evidence="6">TetR/AcrR family transcriptional regulator</fullName>
    </submittedName>
</protein>
<keyword evidence="3" id="KW-0804">Transcription</keyword>
<organism evidence="6 7">
    <name type="scientific">Streptomyces coryli</name>
    <dbReference type="NCBI Taxonomy" id="1128680"/>
    <lineage>
        <taxon>Bacteria</taxon>
        <taxon>Bacillati</taxon>
        <taxon>Actinomycetota</taxon>
        <taxon>Actinomycetes</taxon>
        <taxon>Kitasatosporales</taxon>
        <taxon>Streptomycetaceae</taxon>
        <taxon>Streptomyces</taxon>
    </lineage>
</organism>
<evidence type="ECO:0000256" key="4">
    <source>
        <dbReference type="PROSITE-ProRule" id="PRU00335"/>
    </source>
</evidence>
<dbReference type="EMBL" id="JAAKZV010000017">
    <property type="protein sequence ID" value="NGN63614.1"/>
    <property type="molecule type" value="Genomic_DNA"/>
</dbReference>
<dbReference type="Gene3D" id="1.10.357.10">
    <property type="entry name" value="Tetracycline Repressor, domain 2"/>
    <property type="match status" value="1"/>
</dbReference>
<dbReference type="AlphaFoldDB" id="A0A6G4TUQ4"/>
<keyword evidence="2 4" id="KW-0238">DNA-binding</keyword>
<dbReference type="InterPro" id="IPR001647">
    <property type="entry name" value="HTH_TetR"/>
</dbReference>